<organism evidence="7 9">
    <name type="scientific">Medicago truncatula</name>
    <name type="common">Barrel medic</name>
    <name type="synonym">Medicago tribuloides</name>
    <dbReference type="NCBI Taxonomy" id="3880"/>
    <lineage>
        <taxon>Eukaryota</taxon>
        <taxon>Viridiplantae</taxon>
        <taxon>Streptophyta</taxon>
        <taxon>Embryophyta</taxon>
        <taxon>Tracheophyta</taxon>
        <taxon>Spermatophyta</taxon>
        <taxon>Magnoliopsida</taxon>
        <taxon>eudicotyledons</taxon>
        <taxon>Gunneridae</taxon>
        <taxon>Pentapetalae</taxon>
        <taxon>rosids</taxon>
        <taxon>fabids</taxon>
        <taxon>Fabales</taxon>
        <taxon>Fabaceae</taxon>
        <taxon>Papilionoideae</taxon>
        <taxon>50 kb inversion clade</taxon>
        <taxon>NPAAA clade</taxon>
        <taxon>Hologalegina</taxon>
        <taxon>IRL clade</taxon>
        <taxon>Trifolieae</taxon>
        <taxon>Medicago</taxon>
    </lineage>
</organism>
<reference evidence="8" key="3">
    <citation type="submission" date="2015-04" db="UniProtKB">
        <authorList>
            <consortium name="EnsemblPlants"/>
        </authorList>
    </citation>
    <scope>IDENTIFICATION</scope>
    <source>
        <strain evidence="8">cv. Jemalong A17</strain>
    </source>
</reference>
<evidence type="ECO:0000256" key="3">
    <source>
        <dbReference type="ARBA" id="ARBA00022821"/>
    </source>
</evidence>
<dbReference type="PaxDb" id="3880-AES69584"/>
<dbReference type="InterPro" id="IPR050905">
    <property type="entry name" value="Plant_NBS-LRR"/>
</dbReference>
<evidence type="ECO:0000313" key="9">
    <source>
        <dbReference type="Proteomes" id="UP000002051"/>
    </source>
</evidence>
<dbReference type="GO" id="GO:0006952">
    <property type="term" value="P:defense response"/>
    <property type="evidence" value="ECO:0007669"/>
    <property type="project" value="UniProtKB-KW"/>
</dbReference>
<sequence length="2039" mass="231025">MASFLCDLVKPYVEKMINGAITEARHVFCFTCIVKDFEEGRDRLEQERLTVGQRVKVAMGKDKDIQANVGFWEEEIGKLKKVDIKTKQTCFFGFCPDCIWRYKRGTELANNLEDIKRLIEKGEQLENIELPHRLPDVERYSSKTYISFKSRESKYKELLDALKDGNNYITGLQGMGGTRKTTLAIEVGKELKQSEQFAHVINTTVSFTPVIKKIQDDIAGPLGLMWEDCNESDRPKKLWSRLTNGEKILLIMDDGFPNHDNHKGCRVLVTSRSKKTFNKMDCDKGIELYLLSEEDAWIMFKMYAGISSSSSKTLIGKGCKIAKECKQLPVAIAVIASCDRVHEWDVILKSLKKPVSMQDVDDDMVEVYKCLKFSYDYLKDEKVKGLFLLCLLFQEDVEIDVETLVRICTGMGIFRDDYCSYNDARNQVVVAKNKLIDSCLLLEVNERNVKMHDWARDGAQWIGNKEFRAVNLSDKIEKSMIEWETSIRHLLCEGDIMDMFSCKLNGSKLETLIVFANGCQDCECMEVPSSFFENLPKLRTFNLSCRDELPLSLAHSIQSLTNIRSILIETVDLGDISASGNLPSLEALDLYDCTINELPSEIAKLEKLKLLFLQDCVIRMKNPFDIIERCPSLEELHFRNSFNGFCQEITLPELQRYLIYKGRCKLNDSLSKSVNFDARRGNECFFSKETFKYCMQTTKFLWLNGMKGGMEKSHKKKVPNVLSKLVILKPERMEDLEELFSGPISFDSLENLEVLSIKHCERLRSLFKCKLNLCNLKTIVLLICPMLVSLFQLLTSRSLVQLEALHIENCEGLENIIVDERRELESREDIDGDDNDNKSHGSMFQKLKFLNIEGCPLLEYILPILYAQDLPVLESVKIERCDGLKYIFEQHVELGSLTYLKLNYLPNFIGVFRECYHSMSSCLKGSSSTSNYGSKAQTELEPIKSSIFSWTHICHHGNKFRHKLGSTTSTTIPLVDGDQPEEQKHSKNLEELSIKHCEHLQSLFKCKLNLCNLKTIILMSCPRLASLFQLSTSRSLVQLETLHIEYCEGLENIIVDERRESESREEIDDDDNKKYILPFLSAQDLQILENVLIERCDGLKYIFEQHVELGSVTHLQLNYLPNFIGIFRECYHSISSCVKGSSSTSNCGSKAQTEMKPIKCSIFSWTHVCCHGNKFRHKLGSTATSTIPLVDRDQPQQDHSESNSYCSDIWECPQCLSRKSKILRNIEQLQYLHVPKIKLIFMPSTLLELLIVRSCDELKHIIIDTGDHGSDGNSWGNVFPKLRSLTVDNCVQLEYIFEHDIHDHQNHTEIHLQLPALENCHLLNLPSLVALCPKQYHTTLSPLKELVFSECPQVAIKSIADFITRHSTTRSMDGTIIKELNGNIEHFLAMEKMVVKSSKVESIFCPDEVNEQHLTLSLTYLQLQDLPVMTCLFVGPKNSFLPELEVLMIREAGELEEIFKNEDDDDQKVEIPNLNVVAFVDLQASNCQKLSLTSASTTNSISDISDVNFNSDHELREDFLNLFKQLQEESKGDDSCNKYSVDLAVEIEVEAASGHGLASSQELMKEQTLDQQCLMNQEHPLGETYITFKHYSENNGIEISVEEGNTSANAKPITLSTHLELVSSSSGPIVTFEHKSSSQVSLLNMVIAKPSPPISTTKPLAIEDFDNDEGSLIDNPLMKVNSNIEEQFPMDDEIIVSRSRLSSIVSQFPNGTEVQATSKHELTSSHKNGNESNVVETKMKQTEERKQEFVVNIPGLEIPSVANSPTISQVIKLSFEDTTTIANAKTITSATHSEPNISSSGPLVTYELKTSSHLEGSMLGKIEAASLSIISGTKNETDLQLVAPKQKVIEISVEEGSTSTHVAMEDINKLIEEDPLLAFEKLLTGQVPISSVQILLQELKTLDSSSDLDDLVSNQESKSKLISLVHQLSQHQEMLTSELKDFVEKVKNFFNDNIIKHATSQQVFNKHNQLLALKTDLMNKLWSAKSTQTHIDGESSTANAQIHEFSLQIDDLKSVLNKCDVQKDKLKAECTEWAQQSKE</sequence>
<dbReference type="SUPFAM" id="SSF52047">
    <property type="entry name" value="RNI-like"/>
    <property type="match status" value="1"/>
</dbReference>
<evidence type="ECO:0000259" key="6">
    <source>
        <dbReference type="Pfam" id="PF00931"/>
    </source>
</evidence>
<accession>G7J0R6</accession>
<feature type="domain" description="NB-ARC" evidence="6">
    <location>
        <begin position="154"/>
        <end position="305"/>
    </location>
</feature>
<name>G7J0R6_MEDTR</name>
<feature type="compositionally biased region" description="Polar residues" evidence="5">
    <location>
        <begin position="1725"/>
        <end position="1734"/>
    </location>
</feature>
<dbReference type="SUPFAM" id="SSF52540">
    <property type="entry name" value="P-loop containing nucleoside triphosphate hydrolases"/>
    <property type="match status" value="1"/>
</dbReference>
<evidence type="ECO:0000256" key="5">
    <source>
        <dbReference type="SAM" id="MobiDB-lite"/>
    </source>
</evidence>
<protein>
    <submittedName>
        <fullName evidence="7">NB-ARC domain disease resistance protein</fullName>
    </submittedName>
</protein>
<keyword evidence="2" id="KW-0547">Nucleotide-binding</keyword>
<dbReference type="HOGENOM" id="CLU_002035_0_0_1"/>
<dbReference type="Gene3D" id="3.40.50.300">
    <property type="entry name" value="P-loop containing nucleotide triphosphate hydrolases"/>
    <property type="match status" value="1"/>
</dbReference>
<evidence type="ECO:0000313" key="8">
    <source>
        <dbReference type="EnsemblPlants" id="AES69584"/>
    </source>
</evidence>
<dbReference type="InterPro" id="IPR027417">
    <property type="entry name" value="P-loop_NTPase"/>
</dbReference>
<evidence type="ECO:0000256" key="2">
    <source>
        <dbReference type="ARBA" id="ARBA00022741"/>
    </source>
</evidence>
<keyword evidence="9" id="KW-1185">Reference proteome</keyword>
<keyword evidence="4" id="KW-0067">ATP-binding</keyword>
<dbReference type="GO" id="GO:0043531">
    <property type="term" value="F:ADP binding"/>
    <property type="evidence" value="ECO:0007669"/>
    <property type="project" value="InterPro"/>
</dbReference>
<dbReference type="PANTHER" id="PTHR33463">
    <property type="entry name" value="NB-ARC DOMAIN-CONTAINING PROTEIN-RELATED"/>
    <property type="match status" value="1"/>
</dbReference>
<evidence type="ECO:0000256" key="4">
    <source>
        <dbReference type="ARBA" id="ARBA00022840"/>
    </source>
</evidence>
<accession>A0A0C3VDZ0</accession>
<reference evidence="7 9" key="1">
    <citation type="journal article" date="2011" name="Nature">
        <title>The Medicago genome provides insight into the evolution of rhizobial symbioses.</title>
        <authorList>
            <person name="Young N.D."/>
            <person name="Debelle F."/>
            <person name="Oldroyd G.E."/>
            <person name="Geurts R."/>
            <person name="Cannon S.B."/>
            <person name="Udvardi M.K."/>
            <person name="Benedito V.A."/>
            <person name="Mayer K.F."/>
            <person name="Gouzy J."/>
            <person name="Schoof H."/>
            <person name="Van de Peer Y."/>
            <person name="Proost S."/>
            <person name="Cook D.R."/>
            <person name="Meyers B.C."/>
            <person name="Spannagl M."/>
            <person name="Cheung F."/>
            <person name="De Mita S."/>
            <person name="Krishnakumar V."/>
            <person name="Gundlach H."/>
            <person name="Zhou S."/>
            <person name="Mudge J."/>
            <person name="Bharti A.K."/>
            <person name="Murray J.D."/>
            <person name="Naoumkina M.A."/>
            <person name="Rosen B."/>
            <person name="Silverstein K.A."/>
            <person name="Tang H."/>
            <person name="Rombauts S."/>
            <person name="Zhao P.X."/>
            <person name="Zhou P."/>
            <person name="Barbe V."/>
            <person name="Bardou P."/>
            <person name="Bechner M."/>
            <person name="Bellec A."/>
            <person name="Berger A."/>
            <person name="Berges H."/>
            <person name="Bidwell S."/>
            <person name="Bisseling T."/>
            <person name="Choisne N."/>
            <person name="Couloux A."/>
            <person name="Denny R."/>
            <person name="Deshpande S."/>
            <person name="Dai X."/>
            <person name="Doyle J.J."/>
            <person name="Dudez A.M."/>
            <person name="Farmer A.D."/>
            <person name="Fouteau S."/>
            <person name="Franken C."/>
            <person name="Gibelin C."/>
            <person name="Gish J."/>
            <person name="Goldstein S."/>
            <person name="Gonzalez A.J."/>
            <person name="Green P.J."/>
            <person name="Hallab A."/>
            <person name="Hartog M."/>
            <person name="Hua A."/>
            <person name="Humphray S.J."/>
            <person name="Jeong D.H."/>
            <person name="Jing Y."/>
            <person name="Jocker A."/>
            <person name="Kenton S.M."/>
            <person name="Kim D.J."/>
            <person name="Klee K."/>
            <person name="Lai H."/>
            <person name="Lang C."/>
            <person name="Lin S."/>
            <person name="Macmil S.L."/>
            <person name="Magdelenat G."/>
            <person name="Matthews L."/>
            <person name="McCorrison J."/>
            <person name="Monaghan E.L."/>
            <person name="Mun J.H."/>
            <person name="Najar F.Z."/>
            <person name="Nicholson C."/>
            <person name="Noirot C."/>
            <person name="O'Bleness M."/>
            <person name="Paule C.R."/>
            <person name="Poulain J."/>
            <person name="Prion F."/>
            <person name="Qin B."/>
            <person name="Qu C."/>
            <person name="Retzel E.F."/>
            <person name="Riddle C."/>
            <person name="Sallet E."/>
            <person name="Samain S."/>
            <person name="Samson N."/>
            <person name="Sanders I."/>
            <person name="Saurat O."/>
            <person name="Scarpelli C."/>
            <person name="Schiex T."/>
            <person name="Segurens B."/>
            <person name="Severin A.J."/>
            <person name="Sherrier D.J."/>
            <person name="Shi R."/>
            <person name="Sims S."/>
            <person name="Singer S.R."/>
            <person name="Sinharoy S."/>
            <person name="Sterck L."/>
            <person name="Viollet A."/>
            <person name="Wang B.B."/>
            <person name="Wang K."/>
            <person name="Wang M."/>
            <person name="Wang X."/>
            <person name="Warfsmann J."/>
            <person name="Weissenbach J."/>
            <person name="White D.D."/>
            <person name="White J.D."/>
            <person name="Wiley G.B."/>
            <person name="Wincker P."/>
            <person name="Xing Y."/>
            <person name="Yang L."/>
            <person name="Yao Z."/>
            <person name="Ying F."/>
            <person name="Zhai J."/>
            <person name="Zhou L."/>
            <person name="Zuber A."/>
            <person name="Denarie J."/>
            <person name="Dixon R.A."/>
            <person name="May G.D."/>
            <person name="Schwartz D.C."/>
            <person name="Rogers J."/>
            <person name="Quetier F."/>
            <person name="Town C.D."/>
            <person name="Roe B.A."/>
        </authorList>
    </citation>
    <scope>NUCLEOTIDE SEQUENCE [LARGE SCALE GENOMIC DNA]</scope>
    <source>
        <strain evidence="7">A17</strain>
        <strain evidence="8 9">cv. Jemalong A17</strain>
    </source>
</reference>
<evidence type="ECO:0000313" key="7">
    <source>
        <dbReference type="EMBL" id="AES69584.2"/>
    </source>
</evidence>
<dbReference type="Gene3D" id="1.10.8.430">
    <property type="entry name" value="Helical domain of apoptotic protease-activating factors"/>
    <property type="match status" value="1"/>
</dbReference>
<dbReference type="InterPro" id="IPR032675">
    <property type="entry name" value="LRR_dom_sf"/>
</dbReference>
<dbReference type="GO" id="GO:0005524">
    <property type="term" value="F:ATP binding"/>
    <property type="evidence" value="ECO:0007669"/>
    <property type="project" value="UniProtKB-KW"/>
</dbReference>
<dbReference type="Proteomes" id="UP000002051">
    <property type="component" value="Chromosome 3"/>
</dbReference>
<keyword evidence="3" id="KW-0611">Plant defense</keyword>
<gene>
    <name evidence="7" type="ordered locus">MTR_3g031750</name>
</gene>
<dbReference type="InterPro" id="IPR042197">
    <property type="entry name" value="Apaf_helical"/>
</dbReference>
<dbReference type="SUPFAM" id="SSF52058">
    <property type="entry name" value="L domain-like"/>
    <property type="match status" value="1"/>
</dbReference>
<dbReference type="Pfam" id="PF00931">
    <property type="entry name" value="NB-ARC"/>
    <property type="match status" value="1"/>
</dbReference>
<evidence type="ECO:0000256" key="1">
    <source>
        <dbReference type="ARBA" id="ARBA00008894"/>
    </source>
</evidence>
<dbReference type="PRINTS" id="PR00364">
    <property type="entry name" value="DISEASERSIST"/>
</dbReference>
<dbReference type="Gene3D" id="3.80.10.10">
    <property type="entry name" value="Ribonuclease Inhibitor"/>
    <property type="match status" value="3"/>
</dbReference>
<dbReference type="InterPro" id="IPR002182">
    <property type="entry name" value="NB-ARC"/>
</dbReference>
<comment type="similarity">
    <text evidence="1">Belongs to the disease resistance NB-LRR family.</text>
</comment>
<proteinExistence type="inferred from homology"/>
<dbReference type="eggNOG" id="KOG4658">
    <property type="taxonomic scope" value="Eukaryota"/>
</dbReference>
<reference evidence="7 9" key="2">
    <citation type="journal article" date="2014" name="BMC Genomics">
        <title>An improved genome release (version Mt4.0) for the model legume Medicago truncatula.</title>
        <authorList>
            <person name="Tang H."/>
            <person name="Krishnakumar V."/>
            <person name="Bidwell S."/>
            <person name="Rosen B."/>
            <person name="Chan A."/>
            <person name="Zhou S."/>
            <person name="Gentzbittel L."/>
            <person name="Childs K.L."/>
            <person name="Yandell M."/>
            <person name="Gundlach H."/>
            <person name="Mayer K.F."/>
            <person name="Schwartz D.C."/>
            <person name="Town C.D."/>
        </authorList>
    </citation>
    <scope>GENOME REANNOTATION</scope>
    <source>
        <strain evidence="8 9">cv. Jemalong A17</strain>
    </source>
</reference>
<feature type="region of interest" description="Disordered" evidence="5">
    <location>
        <begin position="1713"/>
        <end position="1734"/>
    </location>
</feature>
<dbReference type="PANTHER" id="PTHR33463:SF105">
    <property type="entry name" value="AND NB-ARC DOMAIN DISEASE RESISTANCE PROTEIN, PUTATIVE-RELATED"/>
    <property type="match status" value="1"/>
</dbReference>
<dbReference type="EnsemblPlants" id="AES69584">
    <property type="protein sequence ID" value="AES69584"/>
    <property type="gene ID" value="MTR_3g031750"/>
</dbReference>
<dbReference type="EMBL" id="CM001219">
    <property type="protein sequence ID" value="AES69584.2"/>
    <property type="molecule type" value="Genomic_DNA"/>
</dbReference>